<evidence type="ECO:0000313" key="4">
    <source>
        <dbReference type="Proteomes" id="UP001205105"/>
    </source>
</evidence>
<dbReference type="NCBIfam" id="TIGR02174">
    <property type="entry name" value="CXXU_selWTH"/>
    <property type="match status" value="1"/>
</dbReference>
<dbReference type="Gene3D" id="3.40.30.10">
    <property type="entry name" value="Glutaredoxin"/>
    <property type="match status" value="1"/>
</dbReference>
<evidence type="ECO:0000256" key="2">
    <source>
        <dbReference type="ARBA" id="ARBA00023284"/>
    </source>
</evidence>
<dbReference type="PANTHER" id="PTHR13544">
    <property type="entry name" value="SELENOPROTEIN T"/>
    <property type="match status" value="1"/>
</dbReference>
<proteinExistence type="predicted"/>
<dbReference type="EMBL" id="JADXDR010000070">
    <property type="protein sequence ID" value="KAI7840906.1"/>
    <property type="molecule type" value="Genomic_DNA"/>
</dbReference>
<dbReference type="AlphaFoldDB" id="A0AAD5H201"/>
<keyword evidence="2" id="KW-0676">Redox-active center</keyword>
<organism evidence="3 4">
    <name type="scientific">Chlorella ohadii</name>
    <dbReference type="NCBI Taxonomy" id="2649997"/>
    <lineage>
        <taxon>Eukaryota</taxon>
        <taxon>Viridiplantae</taxon>
        <taxon>Chlorophyta</taxon>
        <taxon>core chlorophytes</taxon>
        <taxon>Trebouxiophyceae</taxon>
        <taxon>Chlorellales</taxon>
        <taxon>Chlorellaceae</taxon>
        <taxon>Chlorella clade</taxon>
        <taxon>Chlorella</taxon>
    </lineage>
</organism>
<dbReference type="GO" id="GO:0045454">
    <property type="term" value="P:cell redox homeostasis"/>
    <property type="evidence" value="ECO:0007669"/>
    <property type="project" value="TreeGrafter"/>
</dbReference>
<dbReference type="Pfam" id="PF10262">
    <property type="entry name" value="Rdx"/>
    <property type="match status" value="1"/>
</dbReference>
<protein>
    <recommendedName>
        <fullName evidence="5">Selenoprotein T</fullName>
    </recommendedName>
</protein>
<dbReference type="InterPro" id="IPR019389">
    <property type="entry name" value="Selenoprotein_T"/>
</dbReference>
<dbReference type="InterPro" id="IPR036249">
    <property type="entry name" value="Thioredoxin-like_sf"/>
</dbReference>
<dbReference type="GO" id="GO:0005789">
    <property type="term" value="C:endoplasmic reticulum membrane"/>
    <property type="evidence" value="ECO:0007669"/>
    <property type="project" value="TreeGrafter"/>
</dbReference>
<dbReference type="GO" id="GO:0004791">
    <property type="term" value="F:thioredoxin-disulfide reductase (NADPH) activity"/>
    <property type="evidence" value="ECO:0007669"/>
    <property type="project" value="TreeGrafter"/>
</dbReference>
<sequence length="145" mass="15640">MQVAQALRQHFGPELPVELANHPAPPLQAALAQALFVVQLAAMAVVGAGQQAAPYLQRLGIVLPAEYWRTMQEKKIGILMGLWFLGNTIRTNLVSTGAFEISYEGVPIWSKLETHSMPTLQHIVNGISQVMQAARGTGAMPGDAQ</sequence>
<evidence type="ECO:0000256" key="1">
    <source>
        <dbReference type="ARBA" id="ARBA00022729"/>
    </source>
</evidence>
<dbReference type="InterPro" id="IPR011893">
    <property type="entry name" value="Selenoprotein_Rdx-typ"/>
</dbReference>
<keyword evidence="4" id="KW-1185">Reference proteome</keyword>
<evidence type="ECO:0000313" key="3">
    <source>
        <dbReference type="EMBL" id="KAI7840906.1"/>
    </source>
</evidence>
<dbReference type="Proteomes" id="UP001205105">
    <property type="component" value="Unassembled WGS sequence"/>
</dbReference>
<dbReference type="PANTHER" id="PTHR13544:SF0">
    <property type="entry name" value="THIOREDOXIN REDUCTASE-LIKE SELENOPROTEIN T"/>
    <property type="match status" value="1"/>
</dbReference>
<evidence type="ECO:0008006" key="5">
    <source>
        <dbReference type="Google" id="ProtNLM"/>
    </source>
</evidence>
<name>A0AAD5H201_9CHLO</name>
<reference evidence="3" key="1">
    <citation type="submission" date="2020-11" db="EMBL/GenBank/DDBJ databases">
        <title>Chlorella ohadii genome sequencing and assembly.</title>
        <authorList>
            <person name="Murik O."/>
            <person name="Treves H."/>
            <person name="Kedem I."/>
            <person name="Shotland Y."/>
            <person name="Kaplan A."/>
        </authorList>
    </citation>
    <scope>NUCLEOTIDE SEQUENCE</scope>
    <source>
        <strain evidence="3">1</strain>
    </source>
</reference>
<accession>A0AAD5H201</accession>
<gene>
    <name evidence="3" type="ORF">COHA_005434</name>
</gene>
<dbReference type="SUPFAM" id="SSF52833">
    <property type="entry name" value="Thioredoxin-like"/>
    <property type="match status" value="1"/>
</dbReference>
<comment type="caution">
    <text evidence="3">The sequence shown here is derived from an EMBL/GenBank/DDBJ whole genome shotgun (WGS) entry which is preliminary data.</text>
</comment>
<keyword evidence="1" id="KW-0732">Signal</keyword>